<name>A0ABQ8G4B2_9PEZI</name>
<evidence type="ECO:0008006" key="3">
    <source>
        <dbReference type="Google" id="ProtNLM"/>
    </source>
</evidence>
<accession>A0ABQ8G4B2</accession>
<dbReference type="EMBL" id="JAGTJR010000020">
    <property type="protein sequence ID" value="KAH7044474.1"/>
    <property type="molecule type" value="Genomic_DNA"/>
</dbReference>
<sequence length="204" mass="22494">MRKRRVRRVGPCLYCRSCATFDDIDFSFSLPPRSFLSSPCPAYSPSGRLSFCYGCVYPPPSANATPSRETTVYAAPWPCHRRIAPCFGQPDEPNLSCVPALISHCRFGGGISQMNACFWQGALTPLKSNTVSLALRRCTILRSRGPHLAAVVLDRAYLEIPSDWIPVRPSKRAQDLVAAGPLCSACCQSFLRFKMNAQHHGPTD</sequence>
<evidence type="ECO:0000313" key="1">
    <source>
        <dbReference type="EMBL" id="KAH7044474.1"/>
    </source>
</evidence>
<gene>
    <name evidence="1" type="ORF">B0J12DRAFT_180256</name>
</gene>
<proteinExistence type="predicted"/>
<comment type="caution">
    <text evidence="1">The sequence shown here is derived from an EMBL/GenBank/DDBJ whole genome shotgun (WGS) entry which is preliminary data.</text>
</comment>
<evidence type="ECO:0000313" key="2">
    <source>
        <dbReference type="Proteomes" id="UP000774617"/>
    </source>
</evidence>
<dbReference type="Proteomes" id="UP000774617">
    <property type="component" value="Unassembled WGS sequence"/>
</dbReference>
<organism evidence="1 2">
    <name type="scientific">Macrophomina phaseolina</name>
    <dbReference type="NCBI Taxonomy" id="35725"/>
    <lineage>
        <taxon>Eukaryota</taxon>
        <taxon>Fungi</taxon>
        <taxon>Dikarya</taxon>
        <taxon>Ascomycota</taxon>
        <taxon>Pezizomycotina</taxon>
        <taxon>Dothideomycetes</taxon>
        <taxon>Dothideomycetes incertae sedis</taxon>
        <taxon>Botryosphaeriales</taxon>
        <taxon>Botryosphaeriaceae</taxon>
        <taxon>Macrophomina</taxon>
    </lineage>
</organism>
<reference evidence="1 2" key="1">
    <citation type="journal article" date="2021" name="Nat. Commun.">
        <title>Genetic determinants of endophytism in the Arabidopsis root mycobiome.</title>
        <authorList>
            <person name="Mesny F."/>
            <person name="Miyauchi S."/>
            <person name="Thiergart T."/>
            <person name="Pickel B."/>
            <person name="Atanasova L."/>
            <person name="Karlsson M."/>
            <person name="Huettel B."/>
            <person name="Barry K.W."/>
            <person name="Haridas S."/>
            <person name="Chen C."/>
            <person name="Bauer D."/>
            <person name="Andreopoulos W."/>
            <person name="Pangilinan J."/>
            <person name="LaButti K."/>
            <person name="Riley R."/>
            <person name="Lipzen A."/>
            <person name="Clum A."/>
            <person name="Drula E."/>
            <person name="Henrissat B."/>
            <person name="Kohler A."/>
            <person name="Grigoriev I.V."/>
            <person name="Martin F.M."/>
            <person name="Hacquard S."/>
        </authorList>
    </citation>
    <scope>NUCLEOTIDE SEQUENCE [LARGE SCALE GENOMIC DNA]</scope>
    <source>
        <strain evidence="1 2">MPI-SDFR-AT-0080</strain>
    </source>
</reference>
<keyword evidence="2" id="KW-1185">Reference proteome</keyword>
<protein>
    <recommendedName>
        <fullName evidence="3">C2H2-type domain-containing protein</fullName>
    </recommendedName>
</protein>